<evidence type="ECO:0000256" key="3">
    <source>
        <dbReference type="ARBA" id="ARBA00022670"/>
    </source>
</evidence>
<dbReference type="EC" id="3.4.16.-" evidence="6"/>
<evidence type="ECO:0000313" key="7">
    <source>
        <dbReference type="EMBL" id="CEJ82378.1"/>
    </source>
</evidence>
<evidence type="ECO:0000256" key="6">
    <source>
        <dbReference type="RuleBase" id="RU361156"/>
    </source>
</evidence>
<dbReference type="PRINTS" id="PR00724">
    <property type="entry name" value="CRBOXYPTASEC"/>
</dbReference>
<dbReference type="STRING" id="1531966.A0A0A1SPL9"/>
<evidence type="ECO:0000256" key="2">
    <source>
        <dbReference type="ARBA" id="ARBA00022645"/>
    </source>
</evidence>
<keyword evidence="4 6" id="KW-0378">Hydrolase</keyword>
<dbReference type="PROSITE" id="PS00131">
    <property type="entry name" value="CARBOXYPEPT_SER_SER"/>
    <property type="match status" value="1"/>
</dbReference>
<evidence type="ECO:0000256" key="4">
    <source>
        <dbReference type="ARBA" id="ARBA00022801"/>
    </source>
</evidence>
<feature type="signal peptide" evidence="6">
    <location>
        <begin position="1"/>
        <end position="18"/>
    </location>
</feature>
<keyword evidence="2 6" id="KW-0121">Carboxypeptidase</keyword>
<protein>
    <recommendedName>
        <fullName evidence="6">Carboxypeptidase</fullName>
        <ecNumber evidence="6">3.4.16.-</ecNumber>
    </recommendedName>
</protein>
<dbReference type="OrthoDB" id="443318at2759"/>
<evidence type="ECO:0000256" key="1">
    <source>
        <dbReference type="ARBA" id="ARBA00009431"/>
    </source>
</evidence>
<dbReference type="InterPro" id="IPR018202">
    <property type="entry name" value="Ser_caboxypep_ser_AS"/>
</dbReference>
<dbReference type="GO" id="GO:0004185">
    <property type="term" value="F:serine-type carboxypeptidase activity"/>
    <property type="evidence" value="ECO:0007669"/>
    <property type="project" value="UniProtKB-UniRule"/>
</dbReference>
<dbReference type="PANTHER" id="PTHR11802:SF453">
    <property type="entry name" value="S1, PUTATIVE-RELATED"/>
    <property type="match status" value="1"/>
</dbReference>
<proteinExistence type="inferred from homology"/>
<dbReference type="HOGENOM" id="CLU_008523_10_3_1"/>
<comment type="similarity">
    <text evidence="1 6">Belongs to the peptidase S10 family.</text>
</comment>
<keyword evidence="8" id="KW-1185">Reference proteome</keyword>
<gene>
    <name evidence="7" type="ORF">VHEMI02447</name>
</gene>
<feature type="chain" id="PRO_5006513603" description="Carboxypeptidase" evidence="6">
    <location>
        <begin position="19"/>
        <end position="466"/>
    </location>
</feature>
<dbReference type="GO" id="GO:0006508">
    <property type="term" value="P:proteolysis"/>
    <property type="evidence" value="ECO:0007669"/>
    <property type="project" value="UniProtKB-KW"/>
</dbReference>
<keyword evidence="3 6" id="KW-0645">Protease</keyword>
<organism evidence="7 8">
    <name type="scientific">[Torrubiella] hemipterigena</name>
    <dbReference type="NCBI Taxonomy" id="1531966"/>
    <lineage>
        <taxon>Eukaryota</taxon>
        <taxon>Fungi</taxon>
        <taxon>Dikarya</taxon>
        <taxon>Ascomycota</taxon>
        <taxon>Pezizomycotina</taxon>
        <taxon>Sordariomycetes</taxon>
        <taxon>Hypocreomycetidae</taxon>
        <taxon>Hypocreales</taxon>
        <taxon>Clavicipitaceae</taxon>
        <taxon>Clavicipitaceae incertae sedis</taxon>
        <taxon>'Torrubiella' clade</taxon>
    </lineage>
</organism>
<dbReference type="Gene3D" id="3.40.50.1820">
    <property type="entry name" value="alpha/beta hydrolase"/>
    <property type="match status" value="1"/>
</dbReference>
<dbReference type="SUPFAM" id="SSF53474">
    <property type="entry name" value="alpha/beta-Hydrolases"/>
    <property type="match status" value="1"/>
</dbReference>
<dbReference type="Proteomes" id="UP000039046">
    <property type="component" value="Unassembled WGS sequence"/>
</dbReference>
<dbReference type="GO" id="GO:0000324">
    <property type="term" value="C:fungal-type vacuole"/>
    <property type="evidence" value="ECO:0007669"/>
    <property type="project" value="TreeGrafter"/>
</dbReference>
<dbReference type="InterPro" id="IPR029058">
    <property type="entry name" value="AB_hydrolase_fold"/>
</dbReference>
<dbReference type="AlphaFoldDB" id="A0A0A1SPL9"/>
<evidence type="ECO:0000256" key="5">
    <source>
        <dbReference type="ARBA" id="ARBA00023180"/>
    </source>
</evidence>
<keyword evidence="5" id="KW-0325">Glycoprotein</keyword>
<dbReference type="PANTHER" id="PTHR11802">
    <property type="entry name" value="SERINE PROTEASE FAMILY S10 SERINE CARBOXYPEPTIDASE"/>
    <property type="match status" value="1"/>
</dbReference>
<reference evidence="7 8" key="1">
    <citation type="journal article" date="2015" name="Genome Announc.">
        <title>Draft Genome Sequence and Gene Annotation of the Entomopathogenic Fungus Verticillium hemipterigenum.</title>
        <authorList>
            <person name="Horn F."/>
            <person name="Habel A."/>
            <person name="Scharf D.H."/>
            <person name="Dworschak J."/>
            <person name="Brakhage A.A."/>
            <person name="Guthke R."/>
            <person name="Hertweck C."/>
            <person name="Linde J."/>
        </authorList>
    </citation>
    <scope>NUCLEOTIDE SEQUENCE [LARGE SCALE GENOMIC DNA]</scope>
</reference>
<keyword evidence="6" id="KW-0732">Signal</keyword>
<accession>A0A0A1SPL9</accession>
<dbReference type="EMBL" id="CDHN01000001">
    <property type="protein sequence ID" value="CEJ82378.1"/>
    <property type="molecule type" value="Genomic_DNA"/>
</dbReference>
<dbReference type="InterPro" id="IPR001563">
    <property type="entry name" value="Peptidase_S10"/>
</dbReference>
<dbReference type="Pfam" id="PF00450">
    <property type="entry name" value="Peptidase_S10"/>
    <property type="match status" value="1"/>
</dbReference>
<dbReference type="MEROPS" id="S10.008"/>
<sequence>MQLKALFVTAGLAGLASASPKPSVNKEYQITENNIKYNVFEHAATNTQLKFVNNSGLCETTPGVNQVSGYLQTADQNNFWFWFFESRKNADTAPLVLWLNGGPGCSSMIGLFQEHGPCTFNDGSSEPKLNPYSWNNVANMLYVDQPVGAGFSYGDNNVAYTQDAAVDVWNLVQAFYDQFPNYKSRDFGLFTESYGGHYGPEFAYYFEQQNAAIDAGTLSGTKVNLIALGINNGWIDPVNQYEAYIQFALTNKYRPLINQSTADQLTQTWKDKCVPAYKGCTADVNDASNQACNHGGSVCSRYVESQISENFDPYDIRADSDTYPPGNYATWLNSDSVKNAIGAVGQYTECGGSNIGGDDSSRSFITELQSVVNSGINTLMWAGDADWICNWIGNFDAANTIGGSDFANQQVQPFTVSGKQYGEFKTKNNLNWLRVYAAGHEVPAYQPEAALAAFTAIISKQPLSSS</sequence>
<evidence type="ECO:0000313" key="8">
    <source>
        <dbReference type="Proteomes" id="UP000039046"/>
    </source>
</evidence>
<name>A0A0A1SPL9_9HYPO</name>